<dbReference type="GO" id="GO:0016301">
    <property type="term" value="F:kinase activity"/>
    <property type="evidence" value="ECO:0007669"/>
    <property type="project" value="UniProtKB-KW"/>
</dbReference>
<keyword evidence="6" id="KW-1185">Reference proteome</keyword>
<feature type="non-terminal residue" evidence="5">
    <location>
        <position position="1"/>
    </location>
</feature>
<evidence type="ECO:0000259" key="4">
    <source>
        <dbReference type="Pfam" id="PF02782"/>
    </source>
</evidence>
<sequence>GEYNATEPSNVSATGMYDPFLQQYNSIILGLIGFPSKMLVPIVDSATTGRPHCVVEKGAIAHHVPEMAVHAVLADQQAALFGCAGVNRGDTMISMGTGTFLQKNLAGKPHASMNGLYPLVGWRLDEETTFIAEGQQHHSSVIIQWAKDMGLFDDVTQTSAIAESVSSSNGVVFVPAMGGLQTCYNDDRASCTLFGLKPDTTK</sequence>
<dbReference type="GO" id="GO:0006641">
    <property type="term" value="P:triglyceride metabolic process"/>
    <property type="evidence" value="ECO:0007669"/>
    <property type="project" value="TreeGrafter"/>
</dbReference>
<dbReference type="GO" id="GO:0006071">
    <property type="term" value="P:glycerol metabolic process"/>
    <property type="evidence" value="ECO:0007669"/>
    <property type="project" value="TreeGrafter"/>
</dbReference>
<evidence type="ECO:0000256" key="2">
    <source>
        <dbReference type="ARBA" id="ARBA00022679"/>
    </source>
</evidence>
<gene>
    <name evidence="5" type="ORF">PFISCL1PPCAC_24391</name>
</gene>
<dbReference type="GO" id="GO:0046167">
    <property type="term" value="P:glycerol-3-phosphate biosynthetic process"/>
    <property type="evidence" value="ECO:0007669"/>
    <property type="project" value="TreeGrafter"/>
</dbReference>
<dbReference type="PANTHER" id="PTHR10196:SF68">
    <property type="entry name" value="GLYCEROL KINASE 5-RELATED"/>
    <property type="match status" value="1"/>
</dbReference>
<reference evidence="5" key="1">
    <citation type="submission" date="2023-10" db="EMBL/GenBank/DDBJ databases">
        <title>Genome assembly of Pristionchus species.</title>
        <authorList>
            <person name="Yoshida K."/>
            <person name="Sommer R.J."/>
        </authorList>
    </citation>
    <scope>NUCLEOTIDE SEQUENCE</scope>
    <source>
        <strain evidence="5">RS5133</strain>
    </source>
</reference>
<accession>A0AAV5WLU6</accession>
<proteinExistence type="inferred from homology"/>
<dbReference type="InterPro" id="IPR018485">
    <property type="entry name" value="FGGY_C"/>
</dbReference>
<dbReference type="Proteomes" id="UP001432322">
    <property type="component" value="Unassembled WGS sequence"/>
</dbReference>
<evidence type="ECO:0000313" key="6">
    <source>
        <dbReference type="Proteomes" id="UP001432322"/>
    </source>
</evidence>
<comment type="caution">
    <text evidence="5">The sequence shown here is derived from an EMBL/GenBank/DDBJ whole genome shotgun (WGS) entry which is preliminary data.</text>
</comment>
<keyword evidence="2" id="KW-0808">Transferase</keyword>
<dbReference type="PANTHER" id="PTHR10196">
    <property type="entry name" value="SUGAR KINASE"/>
    <property type="match status" value="1"/>
</dbReference>
<evidence type="ECO:0000256" key="3">
    <source>
        <dbReference type="ARBA" id="ARBA00022777"/>
    </source>
</evidence>
<protein>
    <recommendedName>
        <fullName evidence="4">Carbohydrate kinase FGGY C-terminal domain-containing protein</fullName>
    </recommendedName>
</protein>
<dbReference type="GO" id="GO:0005739">
    <property type="term" value="C:mitochondrion"/>
    <property type="evidence" value="ECO:0007669"/>
    <property type="project" value="TreeGrafter"/>
</dbReference>
<comment type="similarity">
    <text evidence="1">Belongs to the FGGY kinase family.</text>
</comment>
<evidence type="ECO:0000313" key="5">
    <source>
        <dbReference type="EMBL" id="GMT33094.1"/>
    </source>
</evidence>
<organism evidence="5 6">
    <name type="scientific">Pristionchus fissidentatus</name>
    <dbReference type="NCBI Taxonomy" id="1538716"/>
    <lineage>
        <taxon>Eukaryota</taxon>
        <taxon>Metazoa</taxon>
        <taxon>Ecdysozoa</taxon>
        <taxon>Nematoda</taxon>
        <taxon>Chromadorea</taxon>
        <taxon>Rhabditida</taxon>
        <taxon>Rhabditina</taxon>
        <taxon>Diplogasteromorpha</taxon>
        <taxon>Diplogasteroidea</taxon>
        <taxon>Neodiplogasteridae</taxon>
        <taxon>Pristionchus</taxon>
    </lineage>
</organism>
<evidence type="ECO:0000256" key="1">
    <source>
        <dbReference type="ARBA" id="ARBA00009156"/>
    </source>
</evidence>
<dbReference type="Pfam" id="PF02782">
    <property type="entry name" value="FGGY_C"/>
    <property type="match status" value="1"/>
</dbReference>
<keyword evidence="3" id="KW-0418">Kinase</keyword>
<name>A0AAV5WLU6_9BILA</name>
<feature type="domain" description="Carbohydrate kinase FGGY C-terminal" evidence="4">
    <location>
        <begin position="92"/>
        <end position="201"/>
    </location>
</feature>
<dbReference type="EMBL" id="BTSY01000006">
    <property type="protein sequence ID" value="GMT33094.1"/>
    <property type="molecule type" value="Genomic_DNA"/>
</dbReference>
<dbReference type="InterPro" id="IPR043129">
    <property type="entry name" value="ATPase_NBD"/>
</dbReference>
<dbReference type="SUPFAM" id="SSF53067">
    <property type="entry name" value="Actin-like ATPase domain"/>
    <property type="match status" value="2"/>
</dbReference>
<dbReference type="AlphaFoldDB" id="A0AAV5WLU6"/>
<feature type="non-terminal residue" evidence="5">
    <location>
        <position position="202"/>
    </location>
</feature>
<dbReference type="Gene3D" id="3.30.420.40">
    <property type="match status" value="2"/>
</dbReference>